<evidence type="ECO:0000256" key="3">
    <source>
        <dbReference type="ARBA" id="ARBA00023163"/>
    </source>
</evidence>
<dbReference type="InterPro" id="IPR029016">
    <property type="entry name" value="GAF-like_dom_sf"/>
</dbReference>
<proteinExistence type="predicted"/>
<dbReference type="InterPro" id="IPR014757">
    <property type="entry name" value="Tscrpt_reg_IclR_C"/>
</dbReference>
<dbReference type="Pfam" id="PF09339">
    <property type="entry name" value="HTH_IclR"/>
    <property type="match status" value="1"/>
</dbReference>
<dbReference type="PATRIC" id="fig|433924.3.peg.3564"/>
<evidence type="ECO:0000259" key="5">
    <source>
        <dbReference type="PROSITE" id="PS51078"/>
    </source>
</evidence>
<evidence type="ECO:0000256" key="1">
    <source>
        <dbReference type="ARBA" id="ARBA00023015"/>
    </source>
</evidence>
<keyword evidence="3" id="KW-0804">Transcription</keyword>
<feature type="domain" description="IclR-ED" evidence="5">
    <location>
        <begin position="85"/>
        <end position="269"/>
    </location>
</feature>
<dbReference type="GO" id="GO:0003677">
    <property type="term" value="F:DNA binding"/>
    <property type="evidence" value="ECO:0007669"/>
    <property type="project" value="UniProtKB-KW"/>
</dbReference>
<dbReference type="InterPro" id="IPR036390">
    <property type="entry name" value="WH_DNA-bd_sf"/>
</dbReference>
<evidence type="ECO:0000313" key="7">
    <source>
        <dbReference type="Proteomes" id="UP000072741"/>
    </source>
</evidence>
<dbReference type="EMBL" id="LDSL01000051">
    <property type="protein sequence ID" value="KTT23143.1"/>
    <property type="molecule type" value="Genomic_DNA"/>
</dbReference>
<keyword evidence="2" id="KW-0238">DNA-binding</keyword>
<dbReference type="InterPro" id="IPR036388">
    <property type="entry name" value="WH-like_DNA-bd_sf"/>
</dbReference>
<dbReference type="Gene3D" id="1.10.10.10">
    <property type="entry name" value="Winged helix-like DNA-binding domain superfamily/Winged helix DNA-binding domain"/>
    <property type="match status" value="1"/>
</dbReference>
<reference evidence="6 7" key="1">
    <citation type="journal article" date="2016" name="Front. Microbiol.">
        <title>Genomic Resource of Rice Seed Associated Bacteria.</title>
        <authorList>
            <person name="Midha S."/>
            <person name="Bansal K."/>
            <person name="Sharma S."/>
            <person name="Kumar N."/>
            <person name="Patil P.P."/>
            <person name="Chaudhry V."/>
            <person name="Patil P.B."/>
        </authorList>
    </citation>
    <scope>NUCLEOTIDE SEQUENCE [LARGE SCALE GENOMIC DNA]</scope>
    <source>
        <strain evidence="6 7">NS331</strain>
    </source>
</reference>
<keyword evidence="1" id="KW-0805">Transcription regulation</keyword>
<dbReference type="InterPro" id="IPR005471">
    <property type="entry name" value="Tscrpt_reg_IclR_N"/>
</dbReference>
<evidence type="ECO:0000256" key="2">
    <source>
        <dbReference type="ARBA" id="ARBA00023125"/>
    </source>
</evidence>
<dbReference type="GO" id="GO:0045892">
    <property type="term" value="P:negative regulation of DNA-templated transcription"/>
    <property type="evidence" value="ECO:0007669"/>
    <property type="project" value="TreeGrafter"/>
</dbReference>
<dbReference type="PANTHER" id="PTHR30136:SF8">
    <property type="entry name" value="TRANSCRIPTIONAL REGULATORY PROTEIN"/>
    <property type="match status" value="1"/>
</dbReference>
<comment type="caution">
    <text evidence="6">The sequence shown here is derived from an EMBL/GenBank/DDBJ whole genome shotgun (WGS) entry which is preliminary data.</text>
</comment>
<dbReference type="SUPFAM" id="SSF55781">
    <property type="entry name" value="GAF domain-like"/>
    <property type="match status" value="1"/>
</dbReference>
<gene>
    <name evidence="6" type="ORF">NS331_07910</name>
</gene>
<dbReference type="OrthoDB" id="8524622at2"/>
<dbReference type="SMART" id="SM00346">
    <property type="entry name" value="HTH_ICLR"/>
    <property type="match status" value="1"/>
</dbReference>
<keyword evidence="7" id="KW-1185">Reference proteome</keyword>
<dbReference type="PANTHER" id="PTHR30136">
    <property type="entry name" value="HELIX-TURN-HELIX TRANSCRIPTIONAL REGULATOR, ICLR FAMILY"/>
    <property type="match status" value="1"/>
</dbReference>
<organism evidence="6 7">
    <name type="scientific">Pseudacidovorax intermedius</name>
    <dbReference type="NCBI Taxonomy" id="433924"/>
    <lineage>
        <taxon>Bacteria</taxon>
        <taxon>Pseudomonadati</taxon>
        <taxon>Pseudomonadota</taxon>
        <taxon>Betaproteobacteria</taxon>
        <taxon>Burkholderiales</taxon>
        <taxon>Comamonadaceae</taxon>
        <taxon>Pseudacidovorax</taxon>
    </lineage>
</organism>
<dbReference type="Proteomes" id="UP000072741">
    <property type="component" value="Unassembled WGS sequence"/>
</dbReference>
<accession>A0A147H019</accession>
<sequence>MRATSKPPTVPAEENGEKLQRAVQSVEVGGRLLLALADGAGAMSLKDLAAAAGLTPSRAHPYLVSYGRLGLVEQDAGGRYDLGPAALKMGLACLQRLDPLKAAEPVLQALSTQTGHAVALSVWGNFGPTVVRLAEARQPLHVALRVGSVLSLFDTATGRAFAASMPLEALRLAIAGPLGQATGASALASRSEELAVLRDELRRRGVARAVGRPIPGVNAFAAPVLDLHGHPALVITVTDHQDRLASAWDGETPRAVARAARRITHRLTGEAGGEEA</sequence>
<dbReference type="Pfam" id="PF01614">
    <property type="entry name" value="IclR_C"/>
    <property type="match status" value="1"/>
</dbReference>
<dbReference type="InterPro" id="IPR050707">
    <property type="entry name" value="HTH_MetabolicPath_Reg"/>
</dbReference>
<dbReference type="PROSITE" id="PS51078">
    <property type="entry name" value="ICLR_ED"/>
    <property type="match status" value="1"/>
</dbReference>
<evidence type="ECO:0000313" key="6">
    <source>
        <dbReference type="EMBL" id="KTT23143.1"/>
    </source>
</evidence>
<protein>
    <submittedName>
        <fullName evidence="6">IclR family transcriptional regulator</fullName>
    </submittedName>
</protein>
<dbReference type="Gene3D" id="3.30.450.40">
    <property type="match status" value="1"/>
</dbReference>
<dbReference type="GO" id="GO:0003700">
    <property type="term" value="F:DNA-binding transcription factor activity"/>
    <property type="evidence" value="ECO:0007669"/>
    <property type="project" value="TreeGrafter"/>
</dbReference>
<dbReference type="AlphaFoldDB" id="A0A147H019"/>
<feature type="domain" description="HTH iclR-type" evidence="4">
    <location>
        <begin position="23"/>
        <end position="84"/>
    </location>
</feature>
<evidence type="ECO:0000259" key="4">
    <source>
        <dbReference type="PROSITE" id="PS51077"/>
    </source>
</evidence>
<dbReference type="PROSITE" id="PS51077">
    <property type="entry name" value="HTH_ICLR"/>
    <property type="match status" value="1"/>
</dbReference>
<dbReference type="SUPFAM" id="SSF46785">
    <property type="entry name" value="Winged helix' DNA-binding domain"/>
    <property type="match status" value="1"/>
</dbReference>
<name>A0A147H019_9BURK</name>